<evidence type="ECO:0000313" key="2">
    <source>
        <dbReference type="Proteomes" id="UP000189857"/>
    </source>
</evidence>
<dbReference type="RefSeq" id="WP_143000648.1">
    <property type="nucleotide sequence ID" value="NZ_FMTO01000006.1"/>
</dbReference>
<dbReference type="Proteomes" id="UP000189857">
    <property type="component" value="Unassembled WGS sequence"/>
</dbReference>
<organism evidence="1 2">
    <name type="scientific">Eubacterium ruminantium</name>
    <dbReference type="NCBI Taxonomy" id="42322"/>
    <lineage>
        <taxon>Bacteria</taxon>
        <taxon>Bacillati</taxon>
        <taxon>Bacillota</taxon>
        <taxon>Clostridia</taxon>
        <taxon>Eubacteriales</taxon>
        <taxon>Eubacteriaceae</taxon>
        <taxon>Eubacterium</taxon>
    </lineage>
</organism>
<sequence>MIEVCWGKSSPKLKHYIMENDIENVAKRNDIYTSIDDGKKYYKDRIYTECISKVEKILKANNVDKKIIYEVLQIKP</sequence>
<proteinExistence type="predicted"/>
<accession>A0A1T4MAU6</accession>
<reference evidence="1 2" key="1">
    <citation type="submission" date="2017-02" db="EMBL/GenBank/DDBJ databases">
        <authorList>
            <person name="Peterson S.W."/>
        </authorList>
    </citation>
    <scope>NUCLEOTIDE SEQUENCE [LARGE SCALE GENOMIC DNA]</scope>
    <source>
        <strain evidence="1 2">ATCC 17233</strain>
    </source>
</reference>
<dbReference type="AlphaFoldDB" id="A0A1T4MAU6"/>
<gene>
    <name evidence="1" type="ORF">SAMN02745110_01133</name>
</gene>
<keyword evidence="2" id="KW-1185">Reference proteome</keyword>
<protein>
    <submittedName>
        <fullName evidence="1">Uncharacterized protein</fullName>
    </submittedName>
</protein>
<dbReference type="EMBL" id="FUXA01000007">
    <property type="protein sequence ID" value="SJZ64001.1"/>
    <property type="molecule type" value="Genomic_DNA"/>
</dbReference>
<evidence type="ECO:0000313" key="1">
    <source>
        <dbReference type="EMBL" id="SJZ64001.1"/>
    </source>
</evidence>
<name>A0A1T4MAU6_9FIRM</name>